<name>A0A1H5RTK7_XYLRU</name>
<dbReference type="AlphaFoldDB" id="A0A1H5RTK7"/>
<dbReference type="Proteomes" id="UP000236735">
    <property type="component" value="Unassembled WGS sequence"/>
</dbReference>
<organism evidence="1 2">
    <name type="scientific">Xylanibacter ruminicola</name>
    <name type="common">Prevotella ruminicola</name>
    <dbReference type="NCBI Taxonomy" id="839"/>
    <lineage>
        <taxon>Bacteria</taxon>
        <taxon>Pseudomonadati</taxon>
        <taxon>Bacteroidota</taxon>
        <taxon>Bacteroidia</taxon>
        <taxon>Bacteroidales</taxon>
        <taxon>Prevotellaceae</taxon>
        <taxon>Xylanibacter</taxon>
    </lineage>
</organism>
<evidence type="ECO:0000313" key="2">
    <source>
        <dbReference type="Proteomes" id="UP000236735"/>
    </source>
</evidence>
<proteinExistence type="predicted"/>
<reference evidence="1 2" key="1">
    <citation type="submission" date="2016-10" db="EMBL/GenBank/DDBJ databases">
        <authorList>
            <person name="de Groot N.N."/>
        </authorList>
    </citation>
    <scope>NUCLEOTIDE SEQUENCE [LARGE SCALE GENOMIC DNA]</scope>
    <source>
        <strain evidence="1 2">AR32</strain>
    </source>
</reference>
<dbReference type="EMBL" id="FNUV01000001">
    <property type="protein sequence ID" value="SEF40831.1"/>
    <property type="molecule type" value="Genomic_DNA"/>
</dbReference>
<sequence>MLMSLLVVPIVGQAQRQLRVVDIETLIPVVGANVVSKDGVATTDSLGKVNVSDSCRTVSFSHVNYEPRIINLKEVGDTIYMISKLLNLKEVVVFGHGKSRNYEELKKRLKMEKTEAELASIDPGVALRLDLWKAVAAVLPKRWRPGYKKELRKKRLKEILENY</sequence>
<protein>
    <submittedName>
        <fullName evidence="1">Uncharacterized protein</fullName>
    </submittedName>
</protein>
<gene>
    <name evidence="1" type="ORF">SAMN05216354_0281</name>
</gene>
<accession>A0A1H5RTK7</accession>
<evidence type="ECO:0000313" key="1">
    <source>
        <dbReference type="EMBL" id="SEF40831.1"/>
    </source>
</evidence>